<comment type="caution">
    <text evidence="3">The sequence shown here is derived from an EMBL/GenBank/DDBJ whole genome shotgun (WGS) entry which is preliminary data.</text>
</comment>
<keyword evidence="4" id="KW-1185">Reference proteome</keyword>
<gene>
    <name evidence="3" type="ORF">IQ05_01242</name>
</gene>
<protein>
    <submittedName>
        <fullName evidence="3">NAD(P)-dependent dehydrogenase (Short-subunit alcohol dehydrogenase family)</fullName>
    </submittedName>
</protein>
<dbReference type="PRINTS" id="PR00081">
    <property type="entry name" value="GDHRDH"/>
</dbReference>
<dbReference type="Pfam" id="PF13561">
    <property type="entry name" value="adh_short_C2"/>
    <property type="match status" value="1"/>
</dbReference>
<dbReference type="RefSeq" id="WP_144890956.1">
    <property type="nucleotide sequence ID" value="NZ_VLKO01000004.1"/>
</dbReference>
<proteinExistence type="inferred from homology"/>
<name>A0ABY3FKX3_9FLAO</name>
<dbReference type="Proteomes" id="UP000317519">
    <property type="component" value="Unassembled WGS sequence"/>
</dbReference>
<dbReference type="PANTHER" id="PTHR43477:SF1">
    <property type="entry name" value="DIHYDROANTICAPSIN 7-DEHYDROGENASE"/>
    <property type="match status" value="1"/>
</dbReference>
<evidence type="ECO:0000313" key="4">
    <source>
        <dbReference type="Proteomes" id="UP000317519"/>
    </source>
</evidence>
<comment type="similarity">
    <text evidence="1">Belongs to the short-chain dehydrogenases/reductases (SDR) family.</text>
</comment>
<reference evidence="3 4" key="1">
    <citation type="journal article" date="2015" name="Stand. Genomic Sci.">
        <title>Genomic Encyclopedia of Bacterial and Archaeal Type Strains, Phase III: the genomes of soil and plant-associated and newly described type strains.</title>
        <authorList>
            <person name="Whitman W.B."/>
            <person name="Woyke T."/>
            <person name="Klenk H.P."/>
            <person name="Zhou Y."/>
            <person name="Lilburn T.G."/>
            <person name="Beck B.J."/>
            <person name="De Vos P."/>
            <person name="Vandamme P."/>
            <person name="Eisen J.A."/>
            <person name="Garrity G."/>
            <person name="Hugenholtz P."/>
            <person name="Kyrpides N.C."/>
        </authorList>
    </citation>
    <scope>NUCLEOTIDE SEQUENCE [LARGE SCALE GENOMIC DNA]</scope>
    <source>
        <strain evidence="3 4">CGMCC 1.6847</strain>
    </source>
</reference>
<dbReference type="InterPro" id="IPR051122">
    <property type="entry name" value="SDR_DHRS6-like"/>
</dbReference>
<dbReference type="PANTHER" id="PTHR43477">
    <property type="entry name" value="DIHYDROANTICAPSIN 7-DEHYDROGENASE"/>
    <property type="match status" value="1"/>
</dbReference>
<accession>A0ABY3FKX3</accession>
<organism evidence="3 4">
    <name type="scientific">Flavobacterium tiangeerense</name>
    <dbReference type="NCBI Taxonomy" id="459471"/>
    <lineage>
        <taxon>Bacteria</taxon>
        <taxon>Pseudomonadati</taxon>
        <taxon>Bacteroidota</taxon>
        <taxon>Flavobacteriia</taxon>
        <taxon>Flavobacteriales</taxon>
        <taxon>Flavobacteriaceae</taxon>
        <taxon>Flavobacterium</taxon>
    </lineage>
</organism>
<dbReference type="InterPro" id="IPR036291">
    <property type="entry name" value="NAD(P)-bd_dom_sf"/>
</dbReference>
<dbReference type="EMBL" id="VLKO01000004">
    <property type="protein sequence ID" value="TWI00586.1"/>
    <property type="molecule type" value="Genomic_DNA"/>
</dbReference>
<sequence length="240" mass="25195">MEKFKGQKVVIVGGSSGMGLATAKILSNAGASVVIAGRSLDKLISAKNEIGGEVTTLQFDINDEEAVKKGFESIGTFKHLFVTGSSPSFVPVGSANISKAQDEFNSKFWGQYKVVKSAVPFLEKGSSIVLTSGAYGLRPDAGTSVMSAANGAIESLVRALAVELSPTRVNAVSPGLVDTPLMRNSFSEEVRVSIYQSVEEKLLTKRVATAEDVALAVEFLFSSLHITGSAIRVDGGATLF</sequence>
<dbReference type="SUPFAM" id="SSF51735">
    <property type="entry name" value="NAD(P)-binding Rossmann-fold domains"/>
    <property type="match status" value="1"/>
</dbReference>
<evidence type="ECO:0000256" key="1">
    <source>
        <dbReference type="ARBA" id="ARBA00006484"/>
    </source>
</evidence>
<dbReference type="Gene3D" id="3.40.50.720">
    <property type="entry name" value="NAD(P)-binding Rossmann-like Domain"/>
    <property type="match status" value="1"/>
</dbReference>
<keyword evidence="2" id="KW-0560">Oxidoreductase</keyword>
<evidence type="ECO:0000256" key="2">
    <source>
        <dbReference type="ARBA" id="ARBA00023002"/>
    </source>
</evidence>
<evidence type="ECO:0000313" key="3">
    <source>
        <dbReference type="EMBL" id="TWI00586.1"/>
    </source>
</evidence>
<dbReference type="InterPro" id="IPR002347">
    <property type="entry name" value="SDR_fam"/>
</dbReference>